<dbReference type="AlphaFoldDB" id="A0A6L9MJJ0"/>
<gene>
    <name evidence="1" type="ORF">GTW51_14940</name>
</gene>
<organism evidence="1 2">
    <name type="scientific">Aurantimonas aggregata</name>
    <dbReference type="NCBI Taxonomy" id="2047720"/>
    <lineage>
        <taxon>Bacteria</taxon>
        <taxon>Pseudomonadati</taxon>
        <taxon>Pseudomonadota</taxon>
        <taxon>Alphaproteobacteria</taxon>
        <taxon>Hyphomicrobiales</taxon>
        <taxon>Aurantimonadaceae</taxon>
        <taxon>Aurantimonas</taxon>
    </lineage>
</organism>
<evidence type="ECO:0000313" key="1">
    <source>
        <dbReference type="EMBL" id="NDV87999.1"/>
    </source>
</evidence>
<dbReference type="Proteomes" id="UP000476332">
    <property type="component" value="Unassembled WGS sequence"/>
</dbReference>
<dbReference type="EMBL" id="JAAAMJ010000012">
    <property type="protein sequence ID" value="NDV87999.1"/>
    <property type="molecule type" value="Genomic_DNA"/>
</dbReference>
<keyword evidence="2" id="KW-1185">Reference proteome</keyword>
<protein>
    <submittedName>
        <fullName evidence="1">Uncharacterized protein</fullName>
    </submittedName>
</protein>
<reference evidence="1 2" key="1">
    <citation type="submission" date="2020-01" db="EMBL/GenBank/DDBJ databases">
        <title>Genomes of bacteria type strains.</title>
        <authorList>
            <person name="Chen J."/>
            <person name="Zhu S."/>
            <person name="Chen J."/>
        </authorList>
    </citation>
    <scope>NUCLEOTIDE SEQUENCE [LARGE SCALE GENOMIC DNA]</scope>
    <source>
        <strain evidence="1 2">KCTC 52919</strain>
    </source>
</reference>
<sequence length="61" mass="6688">MKMLVTAVLKCERADTEPQAILDWLDEAARKAGMPMEMAQVLPHDLPAKPDPTLTEVGTPD</sequence>
<proteinExistence type="predicted"/>
<evidence type="ECO:0000313" key="2">
    <source>
        <dbReference type="Proteomes" id="UP000476332"/>
    </source>
</evidence>
<dbReference type="RefSeq" id="WP_163044833.1">
    <property type="nucleotide sequence ID" value="NZ_JAAAMJ010000012.1"/>
</dbReference>
<accession>A0A6L9MJJ0</accession>
<comment type="caution">
    <text evidence="1">The sequence shown here is derived from an EMBL/GenBank/DDBJ whole genome shotgun (WGS) entry which is preliminary data.</text>
</comment>
<name>A0A6L9MJJ0_9HYPH</name>